<dbReference type="Pfam" id="PF06605">
    <property type="entry name" value="Prophage_tail"/>
    <property type="match status" value="1"/>
</dbReference>
<reference evidence="2 3" key="1">
    <citation type="submission" date="2018-06" db="EMBL/GenBank/DDBJ databases">
        <authorList>
            <consortium name="Pathogen Informatics"/>
            <person name="Doyle S."/>
        </authorList>
    </citation>
    <scope>NUCLEOTIDE SEQUENCE [LARGE SCALE GENOMIC DNA]</scope>
    <source>
        <strain evidence="2 3">NCTC11388</strain>
    </source>
</reference>
<accession>A0A380CGM1</accession>
<sequence length="457" mass="52714">MITIKRGISCLTVVEPMDTVTQEKEVSGGNFINLSFELPYYREFKRMDYAEILGETYYLTQIPTVSKEGKRDYHYTLSMEGEQCKLGRVEFLQSNLIGQYFKNPFFINDKAETFMTLLLRNIERVFPGEGWKLGYVVDSEIKNISFDNQNCLEALSTLAEAFDTEWIIEGRTIHLYRKQSATGLVMKQGEGEALYSLEKKPQDNSNIVTRLYVYGSDKNLPNPYRRGLTRLTVGDLPYIEKQIEEYGIWEDSMTFDDIFPMNLGTITSVDSGNILRFTDANFPFDINSQLIPEIKAKLSFQTGQLAGYEFEISSYNHTSKTFTINKNTQDKAWEVPNADIKPEVGDTFFVFDIRMSNAWVTDAEQALRQKAIEYMDQRNDPSENDTYSVVCNPLYFKRTGKTLRIADSVTIEEPDMGILTQKRIVKLSRNVRQPFIYTCELANRPKKNVMVKLLQQL</sequence>
<dbReference type="InterPro" id="IPR010572">
    <property type="entry name" value="Tail_dom"/>
</dbReference>
<gene>
    <name evidence="2" type="ORF">NCTC11388_02822</name>
</gene>
<evidence type="ECO:0000313" key="2">
    <source>
        <dbReference type="EMBL" id="SUJ19040.1"/>
    </source>
</evidence>
<dbReference type="Proteomes" id="UP000254893">
    <property type="component" value="Unassembled WGS sequence"/>
</dbReference>
<protein>
    <submittedName>
        <fullName evidence="2">Prophage endopeptidase tail</fullName>
    </submittedName>
</protein>
<dbReference type="RefSeq" id="WP_115170562.1">
    <property type="nucleotide sequence ID" value="NZ_UGYW01000002.1"/>
</dbReference>
<name>A0A380CGM1_SPHSI</name>
<organism evidence="2 3">
    <name type="scientific">Sphingobacterium spiritivorum</name>
    <name type="common">Flavobacterium spiritivorum</name>
    <dbReference type="NCBI Taxonomy" id="258"/>
    <lineage>
        <taxon>Bacteria</taxon>
        <taxon>Pseudomonadati</taxon>
        <taxon>Bacteroidota</taxon>
        <taxon>Sphingobacteriia</taxon>
        <taxon>Sphingobacteriales</taxon>
        <taxon>Sphingobacteriaceae</taxon>
        <taxon>Sphingobacterium</taxon>
    </lineage>
</organism>
<dbReference type="EMBL" id="UGYW01000002">
    <property type="protein sequence ID" value="SUJ19040.1"/>
    <property type="molecule type" value="Genomic_DNA"/>
</dbReference>
<evidence type="ECO:0000313" key="3">
    <source>
        <dbReference type="Proteomes" id="UP000254893"/>
    </source>
</evidence>
<feature type="domain" description="Tail spike" evidence="1">
    <location>
        <begin position="111"/>
        <end position="446"/>
    </location>
</feature>
<dbReference type="AlphaFoldDB" id="A0A380CGM1"/>
<proteinExistence type="predicted"/>
<evidence type="ECO:0000259" key="1">
    <source>
        <dbReference type="Pfam" id="PF06605"/>
    </source>
</evidence>